<accession>A0ABT8IKB7</accession>
<keyword evidence="2" id="KW-0472">Membrane</keyword>
<feature type="transmembrane region" description="Helical" evidence="2">
    <location>
        <begin position="42"/>
        <end position="65"/>
    </location>
</feature>
<evidence type="ECO:0000256" key="2">
    <source>
        <dbReference type="SAM" id="Phobius"/>
    </source>
</evidence>
<reference evidence="3" key="1">
    <citation type="submission" date="2022-08" db="EMBL/GenBank/DDBJ databases">
        <title>Polycladomyces zharkentsis sp. nov., a novel thermophilic CMC and starch-degrading bacterium isolated from a geothermal spring in Kazakhstan.</title>
        <authorList>
            <person name="Mashzhan A."/>
            <person name="Kistaubaeva A."/>
            <person name="Javier-Lopez R."/>
            <person name="Birkeland N.-K."/>
        </authorList>
    </citation>
    <scope>NUCLEOTIDE SEQUENCE</scope>
    <source>
        <strain evidence="3">KSR 13</strain>
    </source>
</reference>
<keyword evidence="1" id="KW-0175">Coiled coil</keyword>
<evidence type="ECO:0000256" key="1">
    <source>
        <dbReference type="SAM" id="Coils"/>
    </source>
</evidence>
<evidence type="ECO:0000313" key="4">
    <source>
        <dbReference type="Proteomes" id="UP001174196"/>
    </source>
</evidence>
<dbReference type="Proteomes" id="UP001174196">
    <property type="component" value="Unassembled WGS sequence"/>
</dbReference>
<feature type="coiled-coil region" evidence="1">
    <location>
        <begin position="81"/>
        <end position="115"/>
    </location>
</feature>
<proteinExistence type="predicted"/>
<gene>
    <name evidence="3" type="ORF">NWF35_04845</name>
</gene>
<keyword evidence="4" id="KW-1185">Reference proteome</keyword>
<keyword evidence="2" id="KW-0812">Transmembrane</keyword>
<dbReference type="RefSeq" id="WP_301237960.1">
    <property type="nucleotide sequence ID" value="NZ_JANRHH010000021.1"/>
</dbReference>
<sequence length="120" mass="14040">MMKRFNDWLGDKLAYWLSTMGCFYLISIAILATLFFQRPEGVQAWLMFWVTVFFQGVALPVLGYVSRKAGEKQEQILNETHDAVMDELALVKEELAIAKEEREMLKKLLEELHKRSPDKR</sequence>
<feature type="transmembrane region" description="Helical" evidence="2">
    <location>
        <begin position="12"/>
        <end position="36"/>
    </location>
</feature>
<comment type="caution">
    <text evidence="3">The sequence shown here is derived from an EMBL/GenBank/DDBJ whole genome shotgun (WGS) entry which is preliminary data.</text>
</comment>
<organism evidence="3 4">
    <name type="scientific">Polycladomyces subterraneus</name>
    <dbReference type="NCBI Taxonomy" id="1016997"/>
    <lineage>
        <taxon>Bacteria</taxon>
        <taxon>Bacillati</taxon>
        <taxon>Bacillota</taxon>
        <taxon>Bacilli</taxon>
        <taxon>Bacillales</taxon>
        <taxon>Thermoactinomycetaceae</taxon>
        <taxon>Polycladomyces</taxon>
    </lineage>
</organism>
<protein>
    <submittedName>
        <fullName evidence="3">Uncharacterized protein</fullName>
    </submittedName>
</protein>
<evidence type="ECO:0000313" key="3">
    <source>
        <dbReference type="EMBL" id="MDN4593235.1"/>
    </source>
</evidence>
<name>A0ABT8IKB7_9BACL</name>
<keyword evidence="2" id="KW-1133">Transmembrane helix</keyword>
<dbReference type="EMBL" id="JANRHH010000021">
    <property type="protein sequence ID" value="MDN4593235.1"/>
    <property type="molecule type" value="Genomic_DNA"/>
</dbReference>